<keyword evidence="7 13" id="KW-0418">Kinase</keyword>
<evidence type="ECO:0000256" key="7">
    <source>
        <dbReference type="ARBA" id="ARBA00022777"/>
    </source>
</evidence>
<gene>
    <name evidence="13" type="ORF">DES52_11161</name>
</gene>
<dbReference type="PRINTS" id="PR00344">
    <property type="entry name" value="BCTRLSENSOR"/>
</dbReference>
<dbReference type="InterPro" id="IPR036097">
    <property type="entry name" value="HisK_dim/P_sf"/>
</dbReference>
<keyword evidence="6" id="KW-0812">Transmembrane</keyword>
<name>A0A318S772_9DEIO</name>
<evidence type="ECO:0000256" key="8">
    <source>
        <dbReference type="ARBA" id="ARBA00022989"/>
    </source>
</evidence>
<evidence type="ECO:0000313" key="14">
    <source>
        <dbReference type="Proteomes" id="UP000248326"/>
    </source>
</evidence>
<dbReference type="PROSITE" id="PS50885">
    <property type="entry name" value="HAMP"/>
    <property type="match status" value="1"/>
</dbReference>
<dbReference type="Gene3D" id="1.10.287.130">
    <property type="match status" value="1"/>
</dbReference>
<evidence type="ECO:0000259" key="11">
    <source>
        <dbReference type="PROSITE" id="PS50109"/>
    </source>
</evidence>
<keyword evidence="14" id="KW-1185">Reference proteome</keyword>
<dbReference type="AlphaFoldDB" id="A0A318S772"/>
<dbReference type="InterPro" id="IPR003594">
    <property type="entry name" value="HATPase_dom"/>
</dbReference>
<evidence type="ECO:0000256" key="1">
    <source>
        <dbReference type="ARBA" id="ARBA00000085"/>
    </source>
</evidence>
<feature type="domain" description="Histidine kinase" evidence="11">
    <location>
        <begin position="224"/>
        <end position="432"/>
    </location>
</feature>
<comment type="subcellular location">
    <subcellularLocation>
        <location evidence="2">Membrane</location>
    </subcellularLocation>
</comment>
<organism evidence="13 14">
    <name type="scientific">Deinococcus yavapaiensis KR-236</name>
    <dbReference type="NCBI Taxonomy" id="694435"/>
    <lineage>
        <taxon>Bacteria</taxon>
        <taxon>Thermotogati</taxon>
        <taxon>Deinococcota</taxon>
        <taxon>Deinococci</taxon>
        <taxon>Deinococcales</taxon>
        <taxon>Deinococcaceae</taxon>
        <taxon>Deinococcus</taxon>
    </lineage>
</organism>
<dbReference type="SMART" id="SM00388">
    <property type="entry name" value="HisKA"/>
    <property type="match status" value="1"/>
</dbReference>
<accession>A0A318S772</accession>
<dbReference type="SUPFAM" id="SSF55874">
    <property type="entry name" value="ATPase domain of HSP90 chaperone/DNA topoisomerase II/histidine kinase"/>
    <property type="match status" value="1"/>
</dbReference>
<dbReference type="GO" id="GO:0000155">
    <property type="term" value="F:phosphorelay sensor kinase activity"/>
    <property type="evidence" value="ECO:0007669"/>
    <property type="project" value="InterPro"/>
</dbReference>
<evidence type="ECO:0000256" key="9">
    <source>
        <dbReference type="ARBA" id="ARBA00023012"/>
    </source>
</evidence>
<evidence type="ECO:0000256" key="5">
    <source>
        <dbReference type="ARBA" id="ARBA00022679"/>
    </source>
</evidence>
<dbReference type="SUPFAM" id="SSF47384">
    <property type="entry name" value="Homodimeric domain of signal transducing histidine kinase"/>
    <property type="match status" value="1"/>
</dbReference>
<dbReference type="Gene3D" id="6.10.340.10">
    <property type="match status" value="1"/>
</dbReference>
<dbReference type="EC" id="2.7.13.3" evidence="3"/>
<dbReference type="Pfam" id="PF00672">
    <property type="entry name" value="HAMP"/>
    <property type="match status" value="1"/>
</dbReference>
<dbReference type="Proteomes" id="UP000248326">
    <property type="component" value="Unassembled WGS sequence"/>
</dbReference>
<dbReference type="Gene3D" id="3.30.565.10">
    <property type="entry name" value="Histidine kinase-like ATPase, C-terminal domain"/>
    <property type="match status" value="1"/>
</dbReference>
<dbReference type="InterPro" id="IPR004358">
    <property type="entry name" value="Sig_transdc_His_kin-like_C"/>
</dbReference>
<evidence type="ECO:0000313" key="13">
    <source>
        <dbReference type="EMBL" id="PYE52889.1"/>
    </source>
</evidence>
<dbReference type="InterPro" id="IPR050428">
    <property type="entry name" value="TCS_sensor_his_kinase"/>
</dbReference>
<sequence length="436" mass="46125">MTLRFRLALTVALAATLAVALVAVVLFAALNRFLFYAQADRLGAAARIVQAQQDFRSGEVRLTRTSGLTGDVEARLEVLGAEVARSSAFPNVKANLPTGLYDVDGRPVLVQHVEVLGNVGTLTVTTNTRVLEAPRNAFGRALIVTAPLALLLAGLAGGFVSGRLLRPVRVLERAARRVGESGDLEGPMPGASQHDELGRLALALQEAFRAVAATRRRETDFLRAASHDLRGPLAAMRSRIGATLARPRDAAYLERELREVDADVARLGRLANHLLLLARDPGSLRFVDVDVSAIAANAVDRARERAPDTDVNLDAPKSATVRGDAVLLEQLVENLVSNALKHALGASVDVVVRAEGDAVTLSVRDDGPGVESGVLARLGEAFYRPDAARSGEGSGLGLALARRVAELHGGTLVLQSAHGDGFTATATVRRESVSTR</sequence>
<dbReference type="SMART" id="SM00304">
    <property type="entry name" value="HAMP"/>
    <property type="match status" value="1"/>
</dbReference>
<dbReference type="PROSITE" id="PS50109">
    <property type="entry name" value="HIS_KIN"/>
    <property type="match status" value="1"/>
</dbReference>
<evidence type="ECO:0000256" key="3">
    <source>
        <dbReference type="ARBA" id="ARBA00012438"/>
    </source>
</evidence>
<proteinExistence type="predicted"/>
<evidence type="ECO:0000259" key="12">
    <source>
        <dbReference type="PROSITE" id="PS50885"/>
    </source>
</evidence>
<keyword evidence="8" id="KW-1133">Transmembrane helix</keyword>
<evidence type="ECO:0000256" key="4">
    <source>
        <dbReference type="ARBA" id="ARBA00022553"/>
    </source>
</evidence>
<feature type="domain" description="HAMP" evidence="12">
    <location>
        <begin position="162"/>
        <end position="216"/>
    </location>
</feature>
<protein>
    <recommendedName>
        <fullName evidence="3">histidine kinase</fullName>
        <ecNumber evidence="3">2.7.13.3</ecNumber>
    </recommendedName>
</protein>
<dbReference type="InterPro" id="IPR003661">
    <property type="entry name" value="HisK_dim/P_dom"/>
</dbReference>
<dbReference type="SMART" id="SM00387">
    <property type="entry name" value="HATPase_c"/>
    <property type="match status" value="1"/>
</dbReference>
<dbReference type="GO" id="GO:0005886">
    <property type="term" value="C:plasma membrane"/>
    <property type="evidence" value="ECO:0007669"/>
    <property type="project" value="TreeGrafter"/>
</dbReference>
<evidence type="ECO:0000256" key="6">
    <source>
        <dbReference type="ARBA" id="ARBA00022692"/>
    </source>
</evidence>
<dbReference type="CDD" id="cd00082">
    <property type="entry name" value="HisKA"/>
    <property type="match status" value="1"/>
</dbReference>
<dbReference type="PANTHER" id="PTHR45436">
    <property type="entry name" value="SENSOR HISTIDINE KINASE YKOH"/>
    <property type="match status" value="1"/>
</dbReference>
<keyword evidence="9" id="KW-0902">Two-component regulatory system</keyword>
<dbReference type="InterPro" id="IPR005467">
    <property type="entry name" value="His_kinase_dom"/>
</dbReference>
<keyword evidence="4" id="KW-0597">Phosphoprotein</keyword>
<evidence type="ECO:0000256" key="10">
    <source>
        <dbReference type="ARBA" id="ARBA00023136"/>
    </source>
</evidence>
<comment type="catalytic activity">
    <reaction evidence="1">
        <text>ATP + protein L-histidine = ADP + protein N-phospho-L-histidine.</text>
        <dbReference type="EC" id="2.7.13.3"/>
    </reaction>
</comment>
<dbReference type="Pfam" id="PF02518">
    <property type="entry name" value="HATPase_c"/>
    <property type="match status" value="1"/>
</dbReference>
<keyword evidence="5" id="KW-0808">Transferase</keyword>
<reference evidence="13 14" key="1">
    <citation type="submission" date="2018-06" db="EMBL/GenBank/DDBJ databases">
        <title>Genomic Encyclopedia of Type Strains, Phase IV (KMG-IV): sequencing the most valuable type-strain genomes for metagenomic binning, comparative biology and taxonomic classification.</title>
        <authorList>
            <person name="Goeker M."/>
        </authorList>
    </citation>
    <scope>NUCLEOTIDE SEQUENCE [LARGE SCALE GENOMIC DNA]</scope>
    <source>
        <strain evidence="13 14">DSM 18048</strain>
    </source>
</reference>
<dbReference type="OrthoDB" id="74171at2"/>
<dbReference type="InterPro" id="IPR036890">
    <property type="entry name" value="HATPase_C_sf"/>
</dbReference>
<dbReference type="InterPro" id="IPR003660">
    <property type="entry name" value="HAMP_dom"/>
</dbReference>
<dbReference type="CDD" id="cd00075">
    <property type="entry name" value="HATPase"/>
    <property type="match status" value="1"/>
</dbReference>
<evidence type="ECO:0000256" key="2">
    <source>
        <dbReference type="ARBA" id="ARBA00004370"/>
    </source>
</evidence>
<comment type="caution">
    <text evidence="13">The sequence shown here is derived from an EMBL/GenBank/DDBJ whole genome shotgun (WGS) entry which is preliminary data.</text>
</comment>
<dbReference type="EMBL" id="QJSX01000011">
    <property type="protein sequence ID" value="PYE52889.1"/>
    <property type="molecule type" value="Genomic_DNA"/>
</dbReference>
<dbReference type="PANTHER" id="PTHR45436:SF5">
    <property type="entry name" value="SENSOR HISTIDINE KINASE TRCS"/>
    <property type="match status" value="1"/>
</dbReference>
<dbReference type="CDD" id="cd06225">
    <property type="entry name" value="HAMP"/>
    <property type="match status" value="1"/>
</dbReference>
<keyword evidence="10" id="KW-0472">Membrane</keyword>
<dbReference type="RefSeq" id="WP_110887469.1">
    <property type="nucleotide sequence ID" value="NZ_QJSX01000011.1"/>
</dbReference>